<dbReference type="Proteomes" id="UP000269945">
    <property type="component" value="Unassembled WGS sequence"/>
</dbReference>
<accession>A0A9X9Q164</accession>
<feature type="non-terminal residue" evidence="2">
    <location>
        <position position="1"/>
    </location>
</feature>
<evidence type="ECO:0000256" key="1">
    <source>
        <dbReference type="SAM" id="MobiDB-lite"/>
    </source>
</evidence>
<proteinExistence type="predicted"/>
<gene>
    <name evidence="2" type="ORF">BN2614_LOCUS4</name>
</gene>
<evidence type="ECO:0000313" key="3">
    <source>
        <dbReference type="Proteomes" id="UP000269945"/>
    </source>
</evidence>
<keyword evidence="3" id="KW-1185">Reference proteome</keyword>
<reference evidence="2 3" key="1">
    <citation type="submission" date="2018-10" db="EMBL/GenBank/DDBJ databases">
        <authorList>
            <person name="Ekblom R."/>
            <person name="Jareborg N."/>
        </authorList>
    </citation>
    <scope>NUCLEOTIDE SEQUENCE [LARGE SCALE GENOMIC DNA]</scope>
    <source>
        <tissue evidence="2">Muscle</tissue>
    </source>
</reference>
<feature type="compositionally biased region" description="Polar residues" evidence="1">
    <location>
        <begin position="90"/>
        <end position="109"/>
    </location>
</feature>
<protein>
    <submittedName>
        <fullName evidence="2">Uncharacterized protein</fullName>
    </submittedName>
</protein>
<organism evidence="2 3">
    <name type="scientific">Gulo gulo</name>
    <name type="common">Wolverine</name>
    <name type="synonym">Gluton</name>
    <dbReference type="NCBI Taxonomy" id="48420"/>
    <lineage>
        <taxon>Eukaryota</taxon>
        <taxon>Metazoa</taxon>
        <taxon>Chordata</taxon>
        <taxon>Craniata</taxon>
        <taxon>Vertebrata</taxon>
        <taxon>Euteleostomi</taxon>
        <taxon>Mammalia</taxon>
        <taxon>Eutheria</taxon>
        <taxon>Laurasiatheria</taxon>
        <taxon>Carnivora</taxon>
        <taxon>Caniformia</taxon>
        <taxon>Musteloidea</taxon>
        <taxon>Mustelidae</taxon>
        <taxon>Guloninae</taxon>
        <taxon>Gulo</taxon>
    </lineage>
</organism>
<name>A0A9X9Q164_GULGU</name>
<dbReference type="EMBL" id="CYRY02017460">
    <property type="protein sequence ID" value="VCW91218.1"/>
    <property type="molecule type" value="Genomic_DNA"/>
</dbReference>
<evidence type="ECO:0000313" key="2">
    <source>
        <dbReference type="EMBL" id="VCW91218.1"/>
    </source>
</evidence>
<comment type="caution">
    <text evidence="2">The sequence shown here is derived from an EMBL/GenBank/DDBJ whole genome shotgun (WGS) entry which is preliminary data.</text>
</comment>
<dbReference type="AlphaFoldDB" id="A0A9X9Q164"/>
<sequence>WYFVWQALSHCHSPDFPAGRAQPCFDSHFCCFLLLPGRITQLQRSGEGCTWGDPNCQRKLPSKQLGDPRLLSSGNFLPPATVSHPPCHSQHPNSFQSCSQASTNGASVT</sequence>
<feature type="region of interest" description="Disordered" evidence="1">
    <location>
        <begin position="74"/>
        <end position="109"/>
    </location>
</feature>